<dbReference type="EMBL" id="HBUF01133639">
    <property type="protein sequence ID" value="CAG6644810.1"/>
    <property type="molecule type" value="Transcribed_RNA"/>
</dbReference>
<accession>A0A8D8W4N8</accession>
<protein>
    <submittedName>
        <fullName evidence="1">Uncharacterized protein</fullName>
    </submittedName>
</protein>
<dbReference type="AlphaFoldDB" id="A0A8D8W4N8"/>
<sequence>MYVISSHNHSNFMRICQKVSATHQPTKITRNKIRFVLEFLLFYFFSQGILSSSVKHVNSHEHLFRQRKRDLNKIIHSEPNVIFHKSRHWVTYFGSKVNNNFTFHNVNNFSLKLRYLLPYL</sequence>
<evidence type="ECO:0000313" key="1">
    <source>
        <dbReference type="EMBL" id="CAG6644810.1"/>
    </source>
</evidence>
<reference evidence="1" key="1">
    <citation type="submission" date="2021-05" db="EMBL/GenBank/DDBJ databases">
        <authorList>
            <person name="Alioto T."/>
            <person name="Alioto T."/>
            <person name="Gomez Garrido J."/>
        </authorList>
    </citation>
    <scope>NUCLEOTIDE SEQUENCE</scope>
</reference>
<proteinExistence type="predicted"/>
<dbReference type="EMBL" id="HBUF01133638">
    <property type="protein sequence ID" value="CAG6644809.1"/>
    <property type="molecule type" value="Transcribed_RNA"/>
</dbReference>
<name>A0A8D8W4N8_9HEMI</name>
<organism evidence="1">
    <name type="scientific">Cacopsylla melanoneura</name>
    <dbReference type="NCBI Taxonomy" id="428564"/>
    <lineage>
        <taxon>Eukaryota</taxon>
        <taxon>Metazoa</taxon>
        <taxon>Ecdysozoa</taxon>
        <taxon>Arthropoda</taxon>
        <taxon>Hexapoda</taxon>
        <taxon>Insecta</taxon>
        <taxon>Pterygota</taxon>
        <taxon>Neoptera</taxon>
        <taxon>Paraneoptera</taxon>
        <taxon>Hemiptera</taxon>
        <taxon>Sternorrhyncha</taxon>
        <taxon>Psylloidea</taxon>
        <taxon>Psyllidae</taxon>
        <taxon>Psyllinae</taxon>
        <taxon>Cacopsylla</taxon>
    </lineage>
</organism>